<keyword evidence="2" id="KW-1015">Disulfide bond</keyword>
<dbReference type="InterPro" id="IPR045584">
    <property type="entry name" value="Pilin-like"/>
</dbReference>
<keyword evidence="4" id="KW-0472">Membrane</keyword>
<keyword evidence="1" id="KW-0732">Signal</keyword>
<accession>A0A2H0ULZ2</accession>
<protein>
    <recommendedName>
        <fullName evidence="5">LamG-like jellyroll fold domain-containing protein</fullName>
    </recommendedName>
</protein>
<dbReference type="AlphaFoldDB" id="A0A2H0ULZ2"/>
<evidence type="ECO:0000256" key="1">
    <source>
        <dbReference type="ARBA" id="ARBA00022729"/>
    </source>
</evidence>
<keyword evidence="4" id="KW-1133">Transmembrane helix</keyword>
<dbReference type="PANTHER" id="PTHR47635:SF2">
    <property type="entry name" value="LAMG-LIKE JELLYROLL FOLD DOMAIN-CONTAINING PROTEIN"/>
    <property type="match status" value="1"/>
</dbReference>
<dbReference type="PANTHER" id="PTHR47635">
    <property type="entry name" value="CUB DOMAIN-CONTAINING PROTEIN"/>
    <property type="match status" value="1"/>
</dbReference>
<dbReference type="NCBIfam" id="TIGR02532">
    <property type="entry name" value="IV_pilin_GFxxxE"/>
    <property type="match status" value="1"/>
</dbReference>
<organism evidence="6 7">
    <name type="scientific">Candidatus Harrisonbacteria bacterium CG10_big_fil_rev_8_21_14_0_10_49_15</name>
    <dbReference type="NCBI Taxonomy" id="1974587"/>
    <lineage>
        <taxon>Bacteria</taxon>
        <taxon>Candidatus Harrisoniibacteriota</taxon>
    </lineage>
</organism>
<keyword evidence="4" id="KW-0812">Transmembrane</keyword>
<reference evidence="7" key="1">
    <citation type="submission" date="2017-09" db="EMBL/GenBank/DDBJ databases">
        <title>Depth-based differentiation of microbial function through sediment-hosted aquifers and enrichment of novel symbionts in the deep terrestrial subsurface.</title>
        <authorList>
            <person name="Probst A.J."/>
            <person name="Ladd B."/>
            <person name="Jarett J.K."/>
            <person name="Geller-Mcgrath D.E."/>
            <person name="Sieber C.M.K."/>
            <person name="Emerson J.B."/>
            <person name="Anantharaman K."/>
            <person name="Thomas B.C."/>
            <person name="Malmstrom R."/>
            <person name="Stieglmeier M."/>
            <person name="Klingl A."/>
            <person name="Woyke T."/>
            <person name="Ryan C.M."/>
            <person name="Banfield J.F."/>
        </authorList>
    </citation>
    <scope>NUCLEOTIDE SEQUENCE [LARGE SCALE GENOMIC DNA]</scope>
</reference>
<comment type="caution">
    <text evidence="6">The sequence shown here is derived from an EMBL/GenBank/DDBJ whole genome shotgun (WGS) entry which is preliminary data.</text>
</comment>
<dbReference type="InterPro" id="IPR012902">
    <property type="entry name" value="N_methyl_site"/>
</dbReference>
<evidence type="ECO:0000256" key="4">
    <source>
        <dbReference type="SAM" id="Phobius"/>
    </source>
</evidence>
<dbReference type="EMBL" id="PFBD01000002">
    <property type="protein sequence ID" value="PIR87434.1"/>
    <property type="molecule type" value="Genomic_DNA"/>
</dbReference>
<gene>
    <name evidence="6" type="ORF">COU11_00230</name>
</gene>
<dbReference type="InterPro" id="IPR013320">
    <property type="entry name" value="ConA-like_dom_sf"/>
</dbReference>
<feature type="compositionally biased region" description="Polar residues" evidence="3">
    <location>
        <begin position="385"/>
        <end position="403"/>
    </location>
</feature>
<evidence type="ECO:0000256" key="2">
    <source>
        <dbReference type="ARBA" id="ARBA00023157"/>
    </source>
</evidence>
<evidence type="ECO:0000313" key="7">
    <source>
        <dbReference type="Proteomes" id="UP000229526"/>
    </source>
</evidence>
<feature type="transmembrane region" description="Helical" evidence="4">
    <location>
        <begin position="21"/>
        <end position="45"/>
    </location>
</feature>
<feature type="domain" description="LamG-like jellyroll fold" evidence="5">
    <location>
        <begin position="287"/>
        <end position="425"/>
    </location>
</feature>
<name>A0A2H0ULZ2_9BACT</name>
<dbReference type="InterPro" id="IPR006558">
    <property type="entry name" value="LamG-like"/>
</dbReference>
<proteinExistence type="predicted"/>
<dbReference type="SUPFAM" id="SSF54523">
    <property type="entry name" value="Pili subunits"/>
    <property type="match status" value="1"/>
</dbReference>
<dbReference type="Pfam" id="PF13385">
    <property type="entry name" value="Laminin_G_3"/>
    <property type="match status" value="1"/>
</dbReference>
<dbReference type="Pfam" id="PF07963">
    <property type="entry name" value="N_methyl"/>
    <property type="match status" value="1"/>
</dbReference>
<dbReference type="PROSITE" id="PS00409">
    <property type="entry name" value="PROKAR_NTER_METHYL"/>
    <property type="match status" value="1"/>
</dbReference>
<dbReference type="Gene3D" id="2.60.120.200">
    <property type="match status" value="1"/>
</dbReference>
<evidence type="ECO:0000259" key="5">
    <source>
        <dbReference type="SMART" id="SM00560"/>
    </source>
</evidence>
<evidence type="ECO:0000313" key="6">
    <source>
        <dbReference type="EMBL" id="PIR87434.1"/>
    </source>
</evidence>
<dbReference type="Gene3D" id="3.30.700.10">
    <property type="entry name" value="Glycoprotein, Type 4 Pilin"/>
    <property type="match status" value="1"/>
</dbReference>
<evidence type="ECO:0000256" key="3">
    <source>
        <dbReference type="SAM" id="MobiDB-lite"/>
    </source>
</evidence>
<sequence>MMSAKKKWVYPALVSSRDSAGFTLIELLIVMGILAVLAIVSFLVINPAQLYSQARDAIRLVDLKAMNSATSFATVLDSTLDLDGSFTNTCSGQVNQSVYVSVPSDNGEVAPAPPSGWSYKQVLSADSRAVAGNGWVPINFEDALSSIGILPPLIFLPVDPVNTFASGNYYTYVCGSFEFTAVLESDKYARELLKDGGDDVEALEVGNDLALSPTRAGLSGGGSSVPTDGLVVYYSFDDSDVTDKSGNGHSGSLVGPGSWAPGRKGMGLSFNGGGYVNMGANSFLDTSVMTVSVWVKTDITSPPVSKVVYVRKNTHDGTVDLRQSTSNHWEARVRLQGSEGIQRLVISDDVATQAWTHLAVTYDGNELKLYVNGVLQEDPLVASGSIDTDSHTSNNLGRNSDGNSGTYFTGDIDEFRIYNRALTASEITALAAQ</sequence>
<dbReference type="SUPFAM" id="SSF49899">
    <property type="entry name" value="Concanavalin A-like lectins/glucanases"/>
    <property type="match status" value="1"/>
</dbReference>
<dbReference type="SMART" id="SM00560">
    <property type="entry name" value="LamGL"/>
    <property type="match status" value="1"/>
</dbReference>
<dbReference type="Proteomes" id="UP000229526">
    <property type="component" value="Unassembled WGS sequence"/>
</dbReference>
<feature type="region of interest" description="Disordered" evidence="3">
    <location>
        <begin position="384"/>
        <end position="403"/>
    </location>
</feature>